<accession>A0AAN8MK28</accession>
<feature type="compositionally biased region" description="Polar residues" evidence="1">
    <location>
        <begin position="1"/>
        <end position="10"/>
    </location>
</feature>
<evidence type="ECO:0000313" key="3">
    <source>
        <dbReference type="Proteomes" id="UP001313282"/>
    </source>
</evidence>
<sequence length="117" mass="13807">MRNLPTNQNMLPRFLKPSRPPAMPCKATIPPVEIARDDTPREIWDWLLRQRKEVRDGRESLPSSFNLWGSGVLESLSYEVRMDRWEAQQEELLEEARIELEQRRLSQQETPEDPPVP</sequence>
<organism evidence="2 3">
    <name type="scientific">Orbilia javanica</name>
    <dbReference type="NCBI Taxonomy" id="47235"/>
    <lineage>
        <taxon>Eukaryota</taxon>
        <taxon>Fungi</taxon>
        <taxon>Dikarya</taxon>
        <taxon>Ascomycota</taxon>
        <taxon>Pezizomycotina</taxon>
        <taxon>Orbiliomycetes</taxon>
        <taxon>Orbiliales</taxon>
        <taxon>Orbiliaceae</taxon>
        <taxon>Orbilia</taxon>
    </lineage>
</organism>
<feature type="region of interest" description="Disordered" evidence="1">
    <location>
        <begin position="1"/>
        <end position="28"/>
    </location>
</feature>
<reference evidence="2 3" key="1">
    <citation type="submission" date="2019-10" db="EMBL/GenBank/DDBJ databases">
        <authorList>
            <person name="Palmer J.M."/>
        </authorList>
    </citation>
    <scope>NUCLEOTIDE SEQUENCE [LARGE SCALE GENOMIC DNA]</scope>
    <source>
        <strain evidence="2 3">TWF718</strain>
    </source>
</reference>
<name>A0AAN8MK28_9PEZI</name>
<protein>
    <submittedName>
        <fullName evidence="2">Uncharacterized protein</fullName>
    </submittedName>
</protein>
<evidence type="ECO:0000256" key="1">
    <source>
        <dbReference type="SAM" id="MobiDB-lite"/>
    </source>
</evidence>
<evidence type="ECO:0000313" key="2">
    <source>
        <dbReference type="EMBL" id="KAK6332980.1"/>
    </source>
</evidence>
<proteinExistence type="predicted"/>
<keyword evidence="3" id="KW-1185">Reference proteome</keyword>
<gene>
    <name evidence="2" type="ORF">TWF718_010806</name>
</gene>
<comment type="caution">
    <text evidence="2">The sequence shown here is derived from an EMBL/GenBank/DDBJ whole genome shotgun (WGS) entry which is preliminary data.</text>
</comment>
<dbReference type="EMBL" id="JAVHNR010000009">
    <property type="protein sequence ID" value="KAK6332980.1"/>
    <property type="molecule type" value="Genomic_DNA"/>
</dbReference>
<dbReference type="Proteomes" id="UP001313282">
    <property type="component" value="Unassembled WGS sequence"/>
</dbReference>
<dbReference type="AlphaFoldDB" id="A0AAN8MK28"/>